<dbReference type="AlphaFoldDB" id="A0A227KAG5"/>
<keyword evidence="3" id="KW-1185">Reference proteome</keyword>
<dbReference type="PANTHER" id="PTHR43833">
    <property type="entry name" value="POTASSIUM CHANNEL PROTEIN 2-RELATED-RELATED"/>
    <property type="match status" value="1"/>
</dbReference>
<dbReference type="InterPro" id="IPR050721">
    <property type="entry name" value="Trk_Ktr_HKT_K-transport"/>
</dbReference>
<accession>A0A227KAG5</accession>
<dbReference type="GeneID" id="78361813"/>
<dbReference type="PANTHER" id="PTHR43833:SF7">
    <property type="entry name" value="KTR SYSTEM POTASSIUM UPTAKE PROTEIN C"/>
    <property type="match status" value="1"/>
</dbReference>
<comment type="caution">
    <text evidence="2">The sequence shown here is derived from an EMBL/GenBank/DDBJ whole genome shotgun (WGS) entry which is preliminary data.</text>
</comment>
<evidence type="ECO:0000313" key="2">
    <source>
        <dbReference type="EMBL" id="OXE44456.1"/>
    </source>
</evidence>
<dbReference type="EMBL" id="NHMP01000011">
    <property type="protein sequence ID" value="OXE44456.1"/>
    <property type="molecule type" value="Genomic_DNA"/>
</dbReference>
<dbReference type="RefSeq" id="WP_066593618.1">
    <property type="nucleotide sequence ID" value="NZ_CAJTBZ010000040.1"/>
</dbReference>
<sequence>MRYLVIGLGTYGRNLAINLTLLGNEVIGVDNKQNNLEAVKDKLSSVYMMDCSEKNSLNMLPLKNIDIAIVAIGEDFRSSLRAVALLKEGGVKRIFARAIDDLHQSILEAFSIDRILTPEKRAAEDLSNELNFHSQVTSLSVTPEYLVSKLEVPKKFVGFPYRNFNLARFGLILISATRKKVSKNLLGLVTEEEILLDIERKAQEETAEVGDCIVVVGTKDNFIDFAKKVADETTVFSV</sequence>
<dbReference type="InterPro" id="IPR003148">
    <property type="entry name" value="RCK_N"/>
</dbReference>
<name>A0A227KAG5_9BURK</name>
<dbReference type="GO" id="GO:0006813">
    <property type="term" value="P:potassium ion transport"/>
    <property type="evidence" value="ECO:0007669"/>
    <property type="project" value="InterPro"/>
</dbReference>
<dbReference type="Gene3D" id="3.40.50.720">
    <property type="entry name" value="NAD(P)-binding Rossmann-like Domain"/>
    <property type="match status" value="1"/>
</dbReference>
<protein>
    <recommendedName>
        <fullName evidence="1">RCK N-terminal domain-containing protein</fullName>
    </recommendedName>
</protein>
<organism evidence="2 3">
    <name type="scientific">Turicimonas muris</name>
    <dbReference type="NCBI Taxonomy" id="1796652"/>
    <lineage>
        <taxon>Bacteria</taxon>
        <taxon>Pseudomonadati</taxon>
        <taxon>Pseudomonadota</taxon>
        <taxon>Betaproteobacteria</taxon>
        <taxon>Burkholderiales</taxon>
        <taxon>Sutterellaceae</taxon>
        <taxon>Turicimonas</taxon>
    </lineage>
</organism>
<dbReference type="Proteomes" id="UP000214610">
    <property type="component" value="Unassembled WGS sequence"/>
</dbReference>
<feature type="domain" description="RCK N-terminal" evidence="1">
    <location>
        <begin position="3"/>
        <end position="118"/>
    </location>
</feature>
<reference evidence="3" key="1">
    <citation type="submission" date="2017-05" db="EMBL/GenBank/DDBJ databases">
        <title>Improved OligoMM genomes.</title>
        <authorList>
            <person name="Garzetti D."/>
        </authorList>
    </citation>
    <scope>NUCLEOTIDE SEQUENCE [LARGE SCALE GENOMIC DNA]</scope>
    <source>
        <strain evidence="3">YL45</strain>
    </source>
</reference>
<gene>
    <name evidence="2" type="ORF">ADH67_12055</name>
</gene>
<evidence type="ECO:0000259" key="1">
    <source>
        <dbReference type="Pfam" id="PF02254"/>
    </source>
</evidence>
<proteinExistence type="predicted"/>
<dbReference type="Pfam" id="PF02254">
    <property type="entry name" value="TrkA_N"/>
    <property type="match status" value="1"/>
</dbReference>
<dbReference type="InterPro" id="IPR036291">
    <property type="entry name" value="NAD(P)-bd_dom_sf"/>
</dbReference>
<evidence type="ECO:0000313" key="3">
    <source>
        <dbReference type="Proteomes" id="UP000214610"/>
    </source>
</evidence>
<dbReference type="SUPFAM" id="SSF51735">
    <property type="entry name" value="NAD(P)-binding Rossmann-fold domains"/>
    <property type="match status" value="1"/>
</dbReference>